<proteinExistence type="predicted"/>
<organism evidence="2 3">
    <name type="scientific">Paenibacillus solani</name>
    <dbReference type="NCBI Taxonomy" id="1705565"/>
    <lineage>
        <taxon>Bacteria</taxon>
        <taxon>Bacillati</taxon>
        <taxon>Bacillota</taxon>
        <taxon>Bacilli</taxon>
        <taxon>Bacillales</taxon>
        <taxon>Paenibacillaceae</taxon>
        <taxon>Paenibacillus</taxon>
    </lineage>
</organism>
<name>A0A0M1P2G9_9BACL</name>
<reference evidence="3" key="1">
    <citation type="submission" date="2015-08" db="EMBL/GenBank/DDBJ databases">
        <title>Genome sequencing project for genomic taxonomy and phylogenomics of Bacillus-like bacteria.</title>
        <authorList>
            <person name="Liu B."/>
            <person name="Wang J."/>
            <person name="Zhu Y."/>
            <person name="Liu G."/>
            <person name="Chen Q."/>
            <person name="Chen Z."/>
            <person name="Lan J."/>
            <person name="Che J."/>
            <person name="Ge C."/>
            <person name="Shi H."/>
            <person name="Pan Z."/>
            <person name="Liu X."/>
        </authorList>
    </citation>
    <scope>NUCLEOTIDE SEQUENCE [LARGE SCALE GENOMIC DNA]</scope>
    <source>
        <strain evidence="3">FJAT-22460</strain>
    </source>
</reference>
<keyword evidence="3" id="KW-1185">Reference proteome</keyword>
<accession>A0A0M1P2G9</accession>
<gene>
    <name evidence="2" type="ORF">AM231_05630</name>
</gene>
<dbReference type="AlphaFoldDB" id="A0A0M1P2G9"/>
<dbReference type="EMBL" id="LIUT01000001">
    <property type="protein sequence ID" value="KOR88693.1"/>
    <property type="molecule type" value="Genomic_DNA"/>
</dbReference>
<sequence>MSLRKKLSKLFICGSVVSAMLMSQSAFAATEITVSPEPQSESQLSTNKNMYFVLPNLQAWNYYMSIGNGYVYESPYSHQVRLAVYQKPATQGGSSPTVRYTVVKSNSSGSPQSYTLTGETTLNQMVQLDQGTYYVFVENISNSDAYVHVILGNN</sequence>
<evidence type="ECO:0000313" key="2">
    <source>
        <dbReference type="EMBL" id="KOR88693.1"/>
    </source>
</evidence>
<evidence type="ECO:0000256" key="1">
    <source>
        <dbReference type="SAM" id="SignalP"/>
    </source>
</evidence>
<protein>
    <submittedName>
        <fullName evidence="2">Uncharacterized protein</fullName>
    </submittedName>
</protein>
<dbReference type="RefSeq" id="WP_054401634.1">
    <property type="nucleotide sequence ID" value="NZ_LIUT01000001.1"/>
</dbReference>
<comment type="caution">
    <text evidence="2">The sequence shown here is derived from an EMBL/GenBank/DDBJ whole genome shotgun (WGS) entry which is preliminary data.</text>
</comment>
<keyword evidence="1" id="KW-0732">Signal</keyword>
<evidence type="ECO:0000313" key="3">
    <source>
        <dbReference type="Proteomes" id="UP000036932"/>
    </source>
</evidence>
<feature type="chain" id="PRO_5005620535" evidence="1">
    <location>
        <begin position="29"/>
        <end position="154"/>
    </location>
</feature>
<dbReference type="Proteomes" id="UP000036932">
    <property type="component" value="Unassembled WGS sequence"/>
</dbReference>
<dbReference type="PATRIC" id="fig|1705565.3.peg.3021"/>
<feature type="signal peptide" evidence="1">
    <location>
        <begin position="1"/>
        <end position="28"/>
    </location>
</feature>